<dbReference type="InParanoid" id="A0A2J6SMX2"/>
<reference evidence="1 2" key="1">
    <citation type="submission" date="2016-04" db="EMBL/GenBank/DDBJ databases">
        <title>A degradative enzymes factory behind the ericoid mycorrhizal symbiosis.</title>
        <authorList>
            <consortium name="DOE Joint Genome Institute"/>
            <person name="Martino E."/>
            <person name="Morin E."/>
            <person name="Grelet G."/>
            <person name="Kuo A."/>
            <person name="Kohler A."/>
            <person name="Daghino S."/>
            <person name="Barry K."/>
            <person name="Choi C."/>
            <person name="Cichocki N."/>
            <person name="Clum A."/>
            <person name="Copeland A."/>
            <person name="Hainaut M."/>
            <person name="Haridas S."/>
            <person name="Labutti K."/>
            <person name="Lindquist E."/>
            <person name="Lipzen A."/>
            <person name="Khouja H.-R."/>
            <person name="Murat C."/>
            <person name="Ohm R."/>
            <person name="Olson A."/>
            <person name="Spatafora J."/>
            <person name="Veneault-Fourrey C."/>
            <person name="Henrissat B."/>
            <person name="Grigoriev I."/>
            <person name="Martin F."/>
            <person name="Perotto S."/>
        </authorList>
    </citation>
    <scope>NUCLEOTIDE SEQUENCE [LARGE SCALE GENOMIC DNA]</scope>
    <source>
        <strain evidence="1 2">E</strain>
    </source>
</reference>
<dbReference type="RefSeq" id="XP_024729031.1">
    <property type="nucleotide sequence ID" value="XM_024881866.1"/>
</dbReference>
<accession>A0A2J6SMX2</accession>
<evidence type="ECO:0000313" key="1">
    <source>
        <dbReference type="EMBL" id="PMD52127.1"/>
    </source>
</evidence>
<dbReference type="EMBL" id="KZ613912">
    <property type="protein sequence ID" value="PMD52127.1"/>
    <property type="molecule type" value="Genomic_DNA"/>
</dbReference>
<dbReference type="AlphaFoldDB" id="A0A2J6SMX2"/>
<dbReference type="Proteomes" id="UP000235371">
    <property type="component" value="Unassembled WGS sequence"/>
</dbReference>
<evidence type="ECO:0000313" key="2">
    <source>
        <dbReference type="Proteomes" id="UP000235371"/>
    </source>
</evidence>
<dbReference type="GeneID" id="36589943"/>
<keyword evidence="2" id="KW-1185">Reference proteome</keyword>
<proteinExistence type="predicted"/>
<sequence length="86" mass="9391">MTASGAGGTLQGLLSASTFAVGLEQEGRRGPFPSGRNSHHARKKFTWPILNYKSLDLSSGCCLHFLDHIFDSSIDETVLKSVRIRN</sequence>
<organism evidence="1 2">
    <name type="scientific">Hyaloscypha bicolor E</name>
    <dbReference type="NCBI Taxonomy" id="1095630"/>
    <lineage>
        <taxon>Eukaryota</taxon>
        <taxon>Fungi</taxon>
        <taxon>Dikarya</taxon>
        <taxon>Ascomycota</taxon>
        <taxon>Pezizomycotina</taxon>
        <taxon>Leotiomycetes</taxon>
        <taxon>Helotiales</taxon>
        <taxon>Hyaloscyphaceae</taxon>
        <taxon>Hyaloscypha</taxon>
        <taxon>Hyaloscypha bicolor</taxon>
    </lineage>
</organism>
<name>A0A2J6SMX2_9HELO</name>
<gene>
    <name evidence="1" type="ORF">K444DRAFT_621274</name>
</gene>
<protein>
    <submittedName>
        <fullName evidence="1">Uncharacterized protein</fullName>
    </submittedName>
</protein>